<feature type="region of interest" description="Disordered" evidence="2">
    <location>
        <begin position="190"/>
        <end position="299"/>
    </location>
</feature>
<name>K0R477_THAOC</name>
<keyword evidence="4" id="KW-1185">Reference proteome</keyword>
<feature type="coiled-coil region" evidence="1">
    <location>
        <begin position="115"/>
        <end position="142"/>
    </location>
</feature>
<comment type="caution">
    <text evidence="3">The sequence shown here is derived from an EMBL/GenBank/DDBJ whole genome shotgun (WGS) entry which is preliminary data.</text>
</comment>
<proteinExistence type="predicted"/>
<accession>K0R477</accession>
<sequence>MKAAWNEIHGQIEKDDEAAGSVKTPVIFSQLELTGSADDGDVTATSSGNERVIPWNSLVAPRTPYDLPLLLSCLSTSTDLAAGCVTDRSDYSAITWLETALPDTTASHDRDASDLAQLRSEVRLLSDEIGRERDRNAELQRQIGAVRGRNDSMAALVQLLRCETEAVLDRHNATMEGNEALIRSARLAREMADEEAEGGGTGSIGSGNDNDESSGEDDGDADEGAAGSDESVGVREGLEITGGGRGRDGGRVRRRIGRGERRGGTAPRRGRARPRRGSAPASDDGEEGGTVYPKKRRGQ</sequence>
<evidence type="ECO:0000256" key="1">
    <source>
        <dbReference type="SAM" id="Coils"/>
    </source>
</evidence>
<dbReference type="EMBL" id="AGNL01047137">
    <property type="protein sequence ID" value="EJK47280.1"/>
    <property type="molecule type" value="Genomic_DNA"/>
</dbReference>
<dbReference type="eggNOG" id="ENOG502SRU4">
    <property type="taxonomic scope" value="Eukaryota"/>
</dbReference>
<gene>
    <name evidence="3" type="ORF">THAOC_34011</name>
</gene>
<dbReference type="Proteomes" id="UP000266841">
    <property type="component" value="Unassembled WGS sequence"/>
</dbReference>
<reference evidence="3 4" key="1">
    <citation type="journal article" date="2012" name="Genome Biol.">
        <title>Genome and low-iron response of an oceanic diatom adapted to chronic iron limitation.</title>
        <authorList>
            <person name="Lommer M."/>
            <person name="Specht M."/>
            <person name="Roy A.S."/>
            <person name="Kraemer L."/>
            <person name="Andreson R."/>
            <person name="Gutowska M.A."/>
            <person name="Wolf J."/>
            <person name="Bergner S.V."/>
            <person name="Schilhabel M.B."/>
            <person name="Klostermeier U.C."/>
            <person name="Beiko R.G."/>
            <person name="Rosenstiel P."/>
            <person name="Hippler M."/>
            <person name="Laroche J."/>
        </authorList>
    </citation>
    <scope>NUCLEOTIDE SEQUENCE [LARGE SCALE GENOMIC DNA]</scope>
    <source>
        <strain evidence="3 4">CCMP1005</strain>
    </source>
</reference>
<feature type="compositionally biased region" description="Acidic residues" evidence="2">
    <location>
        <begin position="209"/>
        <end position="223"/>
    </location>
</feature>
<keyword evidence="1" id="KW-0175">Coiled coil</keyword>
<feature type="compositionally biased region" description="Basic and acidic residues" evidence="2">
    <location>
        <begin position="245"/>
        <end position="263"/>
    </location>
</feature>
<organism evidence="3 4">
    <name type="scientific">Thalassiosira oceanica</name>
    <name type="common">Marine diatom</name>
    <dbReference type="NCBI Taxonomy" id="159749"/>
    <lineage>
        <taxon>Eukaryota</taxon>
        <taxon>Sar</taxon>
        <taxon>Stramenopiles</taxon>
        <taxon>Ochrophyta</taxon>
        <taxon>Bacillariophyta</taxon>
        <taxon>Coscinodiscophyceae</taxon>
        <taxon>Thalassiosirophycidae</taxon>
        <taxon>Thalassiosirales</taxon>
        <taxon>Thalassiosiraceae</taxon>
        <taxon>Thalassiosira</taxon>
    </lineage>
</organism>
<evidence type="ECO:0000313" key="4">
    <source>
        <dbReference type="Proteomes" id="UP000266841"/>
    </source>
</evidence>
<protein>
    <submittedName>
        <fullName evidence="3">Uncharacterized protein</fullName>
    </submittedName>
</protein>
<dbReference type="AlphaFoldDB" id="K0R477"/>
<evidence type="ECO:0000313" key="3">
    <source>
        <dbReference type="EMBL" id="EJK47280.1"/>
    </source>
</evidence>
<dbReference type="OrthoDB" id="44133at2759"/>
<evidence type="ECO:0000256" key="2">
    <source>
        <dbReference type="SAM" id="MobiDB-lite"/>
    </source>
</evidence>